<gene>
    <name evidence="5" type="ORF">cpu_05570</name>
</gene>
<dbReference type="GO" id="GO:0003824">
    <property type="term" value="F:catalytic activity"/>
    <property type="evidence" value="ECO:0007669"/>
    <property type="project" value="InterPro"/>
</dbReference>
<dbReference type="InterPro" id="IPR036265">
    <property type="entry name" value="HIT-like_sf"/>
</dbReference>
<dbReference type="InterPro" id="IPR011146">
    <property type="entry name" value="HIT-like"/>
</dbReference>
<proteinExistence type="predicted"/>
<sequence length="125" mass="13982">MDYTFLPGGGEGIMDCLFCKIARKEIPSALVYEDDLMVAFRDINPVAPVHILIVPKEHVESLADLGEQHRELAGHLLLKAREIAEREGISESGYRLVSNCRKDGGQEIYHLHFHLIGGKRLGKFA</sequence>
<reference evidence="6" key="1">
    <citation type="submission" date="2016-12" db="EMBL/GenBank/DDBJ databases">
        <title>Draft Genome Sequences od Carboxydothermus pertinax and islandicus, Hydrogenogenic Carboxydotrophic Bacteria.</title>
        <authorList>
            <person name="Fukuyama Y."/>
            <person name="Ohmae K."/>
            <person name="Yoneda Y."/>
            <person name="Yoshida T."/>
            <person name="Sako Y."/>
        </authorList>
    </citation>
    <scope>NUCLEOTIDE SEQUENCE [LARGE SCALE GENOMIC DNA]</scope>
    <source>
        <strain evidence="6">Ug1</strain>
    </source>
</reference>
<protein>
    <submittedName>
        <fullName evidence="5">Histidine triad nucleotide-binding protein</fullName>
    </submittedName>
</protein>
<dbReference type="PROSITE" id="PS51084">
    <property type="entry name" value="HIT_2"/>
    <property type="match status" value="1"/>
</dbReference>
<dbReference type="EMBL" id="BDJK01000008">
    <property type="protein sequence ID" value="GAV22047.1"/>
    <property type="molecule type" value="Genomic_DNA"/>
</dbReference>
<evidence type="ECO:0000259" key="4">
    <source>
        <dbReference type="PROSITE" id="PS51084"/>
    </source>
</evidence>
<organism evidence="5 6">
    <name type="scientific">Carboxydothermus pertinax</name>
    <dbReference type="NCBI Taxonomy" id="870242"/>
    <lineage>
        <taxon>Bacteria</taxon>
        <taxon>Bacillati</taxon>
        <taxon>Bacillota</taxon>
        <taxon>Clostridia</taxon>
        <taxon>Thermoanaerobacterales</taxon>
        <taxon>Thermoanaerobacteraceae</taxon>
        <taxon>Carboxydothermus</taxon>
    </lineage>
</organism>
<evidence type="ECO:0000313" key="5">
    <source>
        <dbReference type="EMBL" id="GAV22047.1"/>
    </source>
</evidence>
<comment type="caution">
    <text evidence="5">The sequence shown here is derived from an EMBL/GenBank/DDBJ whole genome shotgun (WGS) entry which is preliminary data.</text>
</comment>
<dbReference type="Gene3D" id="3.30.428.10">
    <property type="entry name" value="HIT-like"/>
    <property type="match status" value="1"/>
</dbReference>
<dbReference type="STRING" id="870242.cpu_05570"/>
<keyword evidence="6" id="KW-1185">Reference proteome</keyword>
<dbReference type="CDD" id="cd01276">
    <property type="entry name" value="PKCI_related"/>
    <property type="match status" value="1"/>
</dbReference>
<dbReference type="SUPFAM" id="SSF54197">
    <property type="entry name" value="HIT-like"/>
    <property type="match status" value="1"/>
</dbReference>
<dbReference type="AlphaFoldDB" id="A0A1L8CT23"/>
<dbReference type="Pfam" id="PF01230">
    <property type="entry name" value="HIT"/>
    <property type="match status" value="1"/>
</dbReference>
<dbReference type="InterPro" id="IPR001310">
    <property type="entry name" value="Histidine_triad_HIT"/>
</dbReference>
<dbReference type="PRINTS" id="PR00332">
    <property type="entry name" value="HISTRIAD"/>
</dbReference>
<evidence type="ECO:0000256" key="2">
    <source>
        <dbReference type="PIRSR" id="PIRSR601310-3"/>
    </source>
</evidence>
<evidence type="ECO:0000256" key="3">
    <source>
        <dbReference type="PROSITE-ProRule" id="PRU00464"/>
    </source>
</evidence>
<dbReference type="PROSITE" id="PS00892">
    <property type="entry name" value="HIT_1"/>
    <property type="match status" value="1"/>
</dbReference>
<dbReference type="InterPro" id="IPR019808">
    <property type="entry name" value="Histidine_triad_CS"/>
</dbReference>
<accession>A0A1L8CT23</accession>
<feature type="active site" description="Tele-AMP-histidine intermediate" evidence="1">
    <location>
        <position position="112"/>
    </location>
</feature>
<name>A0A1L8CT23_9THEO</name>
<dbReference type="PANTHER" id="PTHR23089">
    <property type="entry name" value="HISTIDINE TRIAD HIT PROTEIN"/>
    <property type="match status" value="1"/>
</dbReference>
<feature type="domain" description="HIT" evidence="4">
    <location>
        <begin position="17"/>
        <end position="125"/>
    </location>
</feature>
<evidence type="ECO:0000313" key="6">
    <source>
        <dbReference type="Proteomes" id="UP000187485"/>
    </source>
</evidence>
<dbReference type="Proteomes" id="UP000187485">
    <property type="component" value="Unassembled WGS sequence"/>
</dbReference>
<evidence type="ECO:0000256" key="1">
    <source>
        <dbReference type="PIRSR" id="PIRSR601310-1"/>
    </source>
</evidence>
<feature type="short sequence motif" description="Histidine triad motif" evidence="2 3">
    <location>
        <begin position="110"/>
        <end position="114"/>
    </location>
</feature>